<evidence type="ECO:0000313" key="2">
    <source>
        <dbReference type="EMBL" id="KAH0552911.1"/>
    </source>
</evidence>
<dbReference type="GO" id="GO:0017183">
    <property type="term" value="P:protein histidyl modification to diphthamide"/>
    <property type="evidence" value="ECO:0007669"/>
    <property type="project" value="InterPro"/>
</dbReference>
<reference evidence="2" key="1">
    <citation type="submission" date="2021-03" db="EMBL/GenBank/DDBJ databases">
        <title>Comparative genomics and phylogenomic investigation of the class Geoglossomycetes provide insights into ecological specialization and systematics.</title>
        <authorList>
            <person name="Melie T."/>
            <person name="Pirro S."/>
            <person name="Miller A.N."/>
            <person name="Quandt A."/>
        </authorList>
    </citation>
    <scope>NUCLEOTIDE SEQUENCE</scope>
    <source>
        <strain evidence="2">CAQ_001_2017</strain>
    </source>
</reference>
<dbReference type="EMBL" id="JAGHQM010001711">
    <property type="protein sequence ID" value="KAH0552911.1"/>
    <property type="molecule type" value="Genomic_DNA"/>
</dbReference>
<evidence type="ECO:0000313" key="3">
    <source>
        <dbReference type="Proteomes" id="UP000750711"/>
    </source>
</evidence>
<feature type="region of interest" description="Disordered" evidence="1">
    <location>
        <begin position="1"/>
        <end position="32"/>
    </location>
</feature>
<comment type="caution">
    <text evidence="2">The sequence shown here is derived from an EMBL/GenBank/DDBJ whole genome shotgun (WGS) entry which is preliminary data.</text>
</comment>
<dbReference type="PANTHER" id="PTHR10762:SF2">
    <property type="entry name" value="2-(3-AMINO-3-CARBOXYPROPYL)HISTIDINE SYNTHASE SUBUNIT 2"/>
    <property type="match status" value="1"/>
</dbReference>
<name>A0A9P8L3A0_9PEZI</name>
<dbReference type="InterPro" id="IPR016435">
    <property type="entry name" value="DPH1/DPH2"/>
</dbReference>
<dbReference type="AlphaFoldDB" id="A0A9P8L3A0"/>
<dbReference type="PANTHER" id="PTHR10762">
    <property type="entry name" value="DIPHTHAMIDE BIOSYNTHESIS PROTEIN"/>
    <property type="match status" value="1"/>
</dbReference>
<dbReference type="GO" id="GO:0090560">
    <property type="term" value="F:2-(3-amino-3-carboxypropyl)histidine synthase activity"/>
    <property type="evidence" value="ECO:0007669"/>
    <property type="project" value="InterPro"/>
</dbReference>
<accession>A0A9P8L3A0</accession>
<dbReference type="InterPro" id="IPR042263">
    <property type="entry name" value="DPH1/DPH2_1"/>
</dbReference>
<protein>
    <recommendedName>
        <fullName evidence="4">2-(3-amino-3-carboxypropyl)histidine synthase subunit 2</fullName>
    </recommendedName>
</protein>
<dbReference type="Gene3D" id="3.40.50.11840">
    <property type="entry name" value="Diphthamide synthesis DPH1/DPH2 domain 1"/>
    <property type="match status" value="2"/>
</dbReference>
<organism evidence="2 3">
    <name type="scientific">Trichoglossum hirsutum</name>
    <dbReference type="NCBI Taxonomy" id="265104"/>
    <lineage>
        <taxon>Eukaryota</taxon>
        <taxon>Fungi</taxon>
        <taxon>Dikarya</taxon>
        <taxon>Ascomycota</taxon>
        <taxon>Pezizomycotina</taxon>
        <taxon>Geoglossomycetes</taxon>
        <taxon>Geoglossales</taxon>
        <taxon>Geoglossaceae</taxon>
        <taxon>Trichoglossum</taxon>
    </lineage>
</organism>
<dbReference type="NCBIfam" id="TIGR00322">
    <property type="entry name" value="diphth2_R"/>
    <property type="match status" value="1"/>
</dbReference>
<keyword evidence="3" id="KW-1185">Reference proteome</keyword>
<feature type="region of interest" description="Disordered" evidence="1">
    <location>
        <begin position="86"/>
        <end position="110"/>
    </location>
</feature>
<gene>
    <name evidence="2" type="ORF">GP486_006888</name>
</gene>
<evidence type="ECO:0000256" key="1">
    <source>
        <dbReference type="SAM" id="MobiDB-lite"/>
    </source>
</evidence>
<dbReference type="Proteomes" id="UP000750711">
    <property type="component" value="Unassembled WGS sequence"/>
</dbReference>
<proteinExistence type="predicted"/>
<dbReference type="Pfam" id="PF01866">
    <property type="entry name" value="Diphthamide_syn"/>
    <property type="match status" value="1"/>
</dbReference>
<sequence>MATPSAPPVLSTPDRHFLEDPTPAPKPRNAPRLSDGELLITYEIERTVREIRQGRWLRIALQFPDEMLVDAPRVFAALDRRLKEARKSDATGQVGASVPHGEAPVHDAASGKQLENKIGSLEIPEAGATGGATDSEEERLYILADTSYGSCCVDEIAAEHIDASVIVHYGRTCLSPTARLPVIYVFTTQPLPLEPVIQAFQEAFPSMDERVVLMADVTYVNHVQRVYDALHEIGYTDVFKTAVIHSPSSPLPNRTVPAGVEEGKEELG</sequence>
<feature type="non-terminal residue" evidence="2">
    <location>
        <position position="268"/>
    </location>
</feature>
<dbReference type="SFLD" id="SFLDS00032">
    <property type="entry name" value="Radical_SAM_3-amino-3-carboxyp"/>
    <property type="match status" value="1"/>
</dbReference>
<evidence type="ECO:0008006" key="4">
    <source>
        <dbReference type="Google" id="ProtNLM"/>
    </source>
</evidence>